<dbReference type="Gene3D" id="2.70.98.70">
    <property type="match status" value="1"/>
</dbReference>
<dbReference type="Proteomes" id="UP001139347">
    <property type="component" value="Unassembled WGS sequence"/>
</dbReference>
<evidence type="ECO:0000313" key="4">
    <source>
        <dbReference type="Proteomes" id="UP001139347"/>
    </source>
</evidence>
<dbReference type="InterPro" id="IPR008929">
    <property type="entry name" value="Chondroitin_lyas"/>
</dbReference>
<comment type="caution">
    <text evidence="3">The sequence shown here is derived from an EMBL/GenBank/DDBJ whole genome shotgun (WGS) entry which is preliminary data.</text>
</comment>
<dbReference type="GO" id="GO:0030313">
    <property type="term" value="C:cell envelope"/>
    <property type="evidence" value="ECO:0007669"/>
    <property type="project" value="UniProtKB-SubCell"/>
</dbReference>
<name>A0A9X1WWR9_9BACL</name>
<reference evidence="3" key="1">
    <citation type="submission" date="2022-04" db="EMBL/GenBank/DDBJ databases">
        <title>Paenibacillus mangrovi sp. nov., a novel endophytic bacterium isolated from bark of Kandelia candel.</title>
        <authorList>
            <person name="Tuo L."/>
        </authorList>
    </citation>
    <scope>NUCLEOTIDE SEQUENCE</scope>
    <source>
        <strain evidence="3">KQZ6P-2</strain>
    </source>
</reference>
<evidence type="ECO:0000256" key="1">
    <source>
        <dbReference type="ARBA" id="ARBA00004196"/>
    </source>
</evidence>
<comment type="subcellular location">
    <subcellularLocation>
        <location evidence="1">Cell envelope</location>
    </subcellularLocation>
</comment>
<keyword evidence="4" id="KW-1185">Reference proteome</keyword>
<proteinExistence type="predicted"/>
<evidence type="ECO:0000259" key="2">
    <source>
        <dbReference type="Pfam" id="PF07940"/>
    </source>
</evidence>
<evidence type="ECO:0000313" key="3">
    <source>
        <dbReference type="EMBL" id="MCJ8015305.1"/>
    </source>
</evidence>
<organism evidence="3 4">
    <name type="scientific">Paenibacillus mangrovi</name>
    <dbReference type="NCBI Taxonomy" id="2931978"/>
    <lineage>
        <taxon>Bacteria</taxon>
        <taxon>Bacillati</taxon>
        <taxon>Bacillota</taxon>
        <taxon>Bacilli</taxon>
        <taxon>Bacillales</taxon>
        <taxon>Paenibacillaceae</taxon>
        <taxon>Paenibacillus</taxon>
    </lineage>
</organism>
<dbReference type="Gene3D" id="1.50.10.100">
    <property type="entry name" value="Chondroitin AC/alginate lyase"/>
    <property type="match status" value="1"/>
</dbReference>
<dbReference type="GO" id="GO:0016829">
    <property type="term" value="F:lyase activity"/>
    <property type="evidence" value="ECO:0007669"/>
    <property type="project" value="InterPro"/>
</dbReference>
<protein>
    <submittedName>
        <fullName evidence="3">Heparinase II/III-family protein</fullName>
    </submittedName>
</protein>
<dbReference type="EMBL" id="JALIRP010000024">
    <property type="protein sequence ID" value="MCJ8015305.1"/>
    <property type="molecule type" value="Genomic_DNA"/>
</dbReference>
<dbReference type="SUPFAM" id="SSF48230">
    <property type="entry name" value="Chondroitin AC/alginate lyase"/>
    <property type="match status" value="1"/>
</dbReference>
<feature type="domain" description="Heparinase II/III-like C-terminal" evidence="2">
    <location>
        <begin position="408"/>
        <end position="535"/>
    </location>
</feature>
<sequence>MLKERYLDNVKNLLLPQTNYLPYPKFSDRDMWQSLNESVKQDWVTRGEEFLAYPWLPLSATDFLAYTRDGNVVRYENKLRERRVVLTTLVLAECIEGRGRFLDIIINGIWSICEETTWIIPSHMVLSKASAKLSLPDVTDVFIDLCAGETASVLATTYYLLKESFDEVSTSICARIQHEINRRILDPYLERTDLWWMGINPNRKMNNWNPWINSNVLLCFLLLEEDEEKRIMGIAKMITSLDRFINDSERDGGCEEGPVYWHRAAGSLFDCLELLYGASEGQINLYNEPLIQELGRYLYRAHIDENYYINFADGSAMLQIESDLVYRYGVRIGDQRLVSLARSAFSPNNKPLSGWLTMHRLLPALFQVGDKLKDDASAPYIKDVWLNEIEVMAAREQEGSSCGLYLAAKGGHNAESHNHNDLGHFMVYSDGIPYLIDVGVETYSAKTFSKDRYDIWTMQSAYHNVPMVNGIQQLPGNNFKASDVHYNTTPDSARFSLNIASAYHETSGIVSWKRTFTFLRQKAKAAQILLEEDFQLNCATDDIKLHFITPWDPQIEEKGTIVLKSTEDSQVQMDYDKSLLAASKEEIVVSDPKLQAVWGLSLYRITLKSKLPVSESKWSLTITNTDSKTTEL</sequence>
<dbReference type="InterPro" id="IPR012480">
    <property type="entry name" value="Hepar_II_III_C"/>
</dbReference>
<accession>A0A9X1WWR9</accession>
<dbReference type="AlphaFoldDB" id="A0A9X1WWR9"/>
<dbReference type="RefSeq" id="WP_244731255.1">
    <property type="nucleotide sequence ID" value="NZ_JALIRP010000024.1"/>
</dbReference>
<dbReference type="Pfam" id="PF07940">
    <property type="entry name" value="Hepar_II_III_C"/>
    <property type="match status" value="1"/>
</dbReference>
<gene>
    <name evidence="3" type="ORF">MUG84_26930</name>
</gene>